<dbReference type="AlphaFoldDB" id="A0A1T2Y1U0"/>
<accession>A0A1T2Y1U0</accession>
<evidence type="ECO:0008006" key="3">
    <source>
        <dbReference type="Google" id="ProtNLM"/>
    </source>
</evidence>
<dbReference type="Proteomes" id="UP000190965">
    <property type="component" value="Unassembled WGS sequence"/>
</dbReference>
<dbReference type="EMBL" id="MSDF01000052">
    <property type="protein sequence ID" value="OPA86087.1"/>
    <property type="molecule type" value="Genomic_DNA"/>
</dbReference>
<evidence type="ECO:0000313" key="1">
    <source>
        <dbReference type="EMBL" id="OPA86087.1"/>
    </source>
</evidence>
<reference evidence="1 2" key="1">
    <citation type="submission" date="2016-12" db="EMBL/GenBank/DDBJ databases">
        <title>Draft genome sequences of seven strains of Pseudomonas fluorescens that produce 4-formylaminooxyvinylglycine.</title>
        <authorList>
            <person name="Okrent R.A."/>
            <person name="Manning V.A."/>
            <person name="Trippe K.M."/>
        </authorList>
    </citation>
    <scope>NUCLEOTIDE SEQUENCE [LARGE SCALE GENOMIC DNA]</scope>
    <source>
        <strain evidence="1 2">P5A</strain>
    </source>
</reference>
<evidence type="ECO:0000313" key="2">
    <source>
        <dbReference type="Proteomes" id="UP000190965"/>
    </source>
</evidence>
<dbReference type="OrthoDB" id="6892343at2"/>
<proteinExistence type="predicted"/>
<sequence length="142" mass="16410">MMNKHLRILILDSVHAQSMQVEKMLNTMGYYCIATTSTLEEGVKLSFAGVKRFDLLLAAEPISRQHPCQLAAFEKFEISNLFVYSCPSNSLELQWSVTGEGCYRNGMPEYTELEQFMTRLVPAPADFRHTTRDWRLTCRDEY</sequence>
<protein>
    <recommendedName>
        <fullName evidence="3">Response regulatory domain-containing protein</fullName>
    </recommendedName>
</protein>
<gene>
    <name evidence="1" type="ORF">BFW87_25375</name>
</gene>
<dbReference type="RefSeq" id="WP_078742458.1">
    <property type="nucleotide sequence ID" value="NZ_MSDF01000052.1"/>
</dbReference>
<name>A0A1T2Y1U0_PSEFL</name>
<comment type="caution">
    <text evidence="1">The sequence shown here is derived from an EMBL/GenBank/DDBJ whole genome shotgun (WGS) entry which is preliminary data.</text>
</comment>
<organism evidence="1 2">
    <name type="scientific">Pseudomonas fluorescens</name>
    <dbReference type="NCBI Taxonomy" id="294"/>
    <lineage>
        <taxon>Bacteria</taxon>
        <taxon>Pseudomonadati</taxon>
        <taxon>Pseudomonadota</taxon>
        <taxon>Gammaproteobacteria</taxon>
        <taxon>Pseudomonadales</taxon>
        <taxon>Pseudomonadaceae</taxon>
        <taxon>Pseudomonas</taxon>
    </lineage>
</organism>